<evidence type="ECO:0000259" key="9">
    <source>
        <dbReference type="PROSITE" id="PS51007"/>
    </source>
</evidence>
<keyword evidence="7" id="KW-0472">Membrane</keyword>
<proteinExistence type="predicted"/>
<dbReference type="Gene3D" id="1.10.760.10">
    <property type="entry name" value="Cytochrome c-like domain"/>
    <property type="match status" value="1"/>
</dbReference>
<dbReference type="InterPro" id="IPR009056">
    <property type="entry name" value="Cyt_c-like_dom"/>
</dbReference>
<dbReference type="SUPFAM" id="SSF46626">
    <property type="entry name" value="Cytochrome c"/>
    <property type="match status" value="1"/>
</dbReference>
<evidence type="ECO:0000256" key="6">
    <source>
        <dbReference type="PROSITE-ProRule" id="PRU00433"/>
    </source>
</evidence>
<feature type="domain" description="Cytochrome c" evidence="9">
    <location>
        <begin position="193"/>
        <end position="272"/>
    </location>
</feature>
<feature type="chain" id="PRO_5029790298" evidence="8">
    <location>
        <begin position="22"/>
        <end position="304"/>
    </location>
</feature>
<name>A0A7L5E4G2_9SPHI</name>
<dbReference type="EMBL" id="CP051682">
    <property type="protein sequence ID" value="QJD98210.1"/>
    <property type="molecule type" value="Genomic_DNA"/>
</dbReference>
<feature type="signal peptide" evidence="8">
    <location>
        <begin position="1"/>
        <end position="21"/>
    </location>
</feature>
<dbReference type="InterPro" id="IPR038414">
    <property type="entry name" value="CcoP_N_sf"/>
</dbReference>
<dbReference type="AlphaFoldDB" id="A0A7L5E4G2"/>
<dbReference type="Proteomes" id="UP000503278">
    <property type="component" value="Chromosome"/>
</dbReference>
<keyword evidence="1" id="KW-0813">Transport</keyword>
<dbReference type="InterPro" id="IPR050597">
    <property type="entry name" value="Cytochrome_c_Oxidase_Subunit"/>
</dbReference>
<dbReference type="PANTHER" id="PTHR33751:SF1">
    <property type="entry name" value="CBB3-TYPE CYTOCHROME C OXIDASE SUBUNIT FIXP"/>
    <property type="match status" value="1"/>
</dbReference>
<dbReference type="GO" id="GO:0020037">
    <property type="term" value="F:heme binding"/>
    <property type="evidence" value="ECO:0007669"/>
    <property type="project" value="InterPro"/>
</dbReference>
<dbReference type="InterPro" id="IPR036909">
    <property type="entry name" value="Cyt_c-like_dom_sf"/>
</dbReference>
<keyword evidence="5 6" id="KW-0408">Iron</keyword>
<organism evidence="10 11">
    <name type="scientific">Mucilaginibacter robiniae</name>
    <dbReference type="NCBI Taxonomy" id="2728022"/>
    <lineage>
        <taxon>Bacteria</taxon>
        <taxon>Pseudomonadati</taxon>
        <taxon>Bacteroidota</taxon>
        <taxon>Sphingobacteriia</taxon>
        <taxon>Sphingobacteriales</taxon>
        <taxon>Sphingobacteriaceae</taxon>
        <taxon>Mucilaginibacter</taxon>
    </lineage>
</organism>
<dbReference type="GO" id="GO:0005506">
    <property type="term" value="F:iron ion binding"/>
    <property type="evidence" value="ECO:0007669"/>
    <property type="project" value="InterPro"/>
</dbReference>
<evidence type="ECO:0000256" key="2">
    <source>
        <dbReference type="ARBA" id="ARBA00022617"/>
    </source>
</evidence>
<keyword evidence="8" id="KW-0732">Signal</keyword>
<evidence type="ECO:0000256" key="5">
    <source>
        <dbReference type="ARBA" id="ARBA00023004"/>
    </source>
</evidence>
<sequence length="304" mass="33317">MMYLKPTLLSIMLLAAQPMLAADSLISGEMKAYIGYGAVVCTLLVIVAALLIVLQAFKVLTRLVLKAEGYTEEQIQLELKPAKPAKPTKAEVFNKLLSLKPLSEEKSILIEHDYDGIQELDNPTPAWFMYLFYATIVFAVAYLFTYHVLGIGQLQYDEYKTEMAVAAKEKAVYLAKAANRVDENTVKVSTEPAMLASGQAIFKQNCVPCHGDHGQGVVGPNLTDDYWLHGGKINDVFKTIKYGITTKGMPTWEKQLSPGQIADVANYIKSLHGTNPAGAKEPQGTKEEEGAANATLKTAMLIKK</sequence>
<dbReference type="InterPro" id="IPR008168">
    <property type="entry name" value="Cyt_C_IC"/>
</dbReference>
<dbReference type="Pfam" id="PF14715">
    <property type="entry name" value="FixP_N"/>
    <property type="match status" value="1"/>
</dbReference>
<protein>
    <submittedName>
        <fullName evidence="10">C-type cytochrome</fullName>
    </submittedName>
</protein>
<dbReference type="InterPro" id="IPR032858">
    <property type="entry name" value="CcoP_N"/>
</dbReference>
<evidence type="ECO:0000313" key="10">
    <source>
        <dbReference type="EMBL" id="QJD98210.1"/>
    </source>
</evidence>
<evidence type="ECO:0000256" key="4">
    <source>
        <dbReference type="ARBA" id="ARBA00022982"/>
    </source>
</evidence>
<evidence type="ECO:0000313" key="11">
    <source>
        <dbReference type="Proteomes" id="UP000503278"/>
    </source>
</evidence>
<dbReference type="KEGG" id="mrob:HH214_21180"/>
<dbReference type="PROSITE" id="PS51007">
    <property type="entry name" value="CYTC"/>
    <property type="match status" value="1"/>
</dbReference>
<evidence type="ECO:0000256" key="8">
    <source>
        <dbReference type="SAM" id="SignalP"/>
    </source>
</evidence>
<keyword evidence="7" id="KW-1133">Transmembrane helix</keyword>
<reference evidence="10 11" key="1">
    <citation type="submission" date="2020-04" db="EMBL/GenBank/DDBJ databases">
        <title>Genome sequencing of novel species.</title>
        <authorList>
            <person name="Heo J."/>
            <person name="Kim S.-J."/>
            <person name="Kim J.-S."/>
            <person name="Hong S.-B."/>
            <person name="Kwon S.-W."/>
        </authorList>
    </citation>
    <scope>NUCLEOTIDE SEQUENCE [LARGE SCALE GENOMIC DNA]</scope>
    <source>
        <strain evidence="10 11">F39-2</strain>
    </source>
</reference>
<dbReference type="PRINTS" id="PR00605">
    <property type="entry name" value="CYTCHROMECIC"/>
</dbReference>
<keyword evidence="3 6" id="KW-0479">Metal-binding</keyword>
<feature type="transmembrane region" description="Helical" evidence="7">
    <location>
        <begin position="127"/>
        <end position="149"/>
    </location>
</feature>
<keyword evidence="7" id="KW-0812">Transmembrane</keyword>
<keyword evidence="11" id="KW-1185">Reference proteome</keyword>
<evidence type="ECO:0000256" key="3">
    <source>
        <dbReference type="ARBA" id="ARBA00022723"/>
    </source>
</evidence>
<keyword evidence="4" id="KW-0249">Electron transport</keyword>
<dbReference type="Pfam" id="PF13442">
    <property type="entry name" value="Cytochrome_CBB3"/>
    <property type="match status" value="1"/>
</dbReference>
<accession>A0A7L5E4G2</accession>
<feature type="transmembrane region" description="Helical" evidence="7">
    <location>
        <begin position="32"/>
        <end position="57"/>
    </location>
</feature>
<evidence type="ECO:0000256" key="1">
    <source>
        <dbReference type="ARBA" id="ARBA00022448"/>
    </source>
</evidence>
<keyword evidence="2 6" id="KW-0349">Heme</keyword>
<dbReference type="PANTHER" id="PTHR33751">
    <property type="entry name" value="CBB3-TYPE CYTOCHROME C OXIDASE SUBUNIT FIXP"/>
    <property type="match status" value="1"/>
</dbReference>
<dbReference type="GO" id="GO:0009055">
    <property type="term" value="F:electron transfer activity"/>
    <property type="evidence" value="ECO:0007669"/>
    <property type="project" value="InterPro"/>
</dbReference>
<gene>
    <name evidence="10" type="ORF">HH214_21180</name>
</gene>
<dbReference type="Gene3D" id="6.10.280.130">
    <property type="match status" value="1"/>
</dbReference>
<evidence type="ECO:0000256" key="7">
    <source>
        <dbReference type="SAM" id="Phobius"/>
    </source>
</evidence>